<sequence length="51" mass="6299">MILVHETSFNILIHFLSKKRLEIKQNMIPYKNYKTPYLHYFFIAYNYSLTI</sequence>
<dbReference type="EMBL" id="FNDO01000045">
    <property type="protein sequence ID" value="SDI43776.1"/>
    <property type="molecule type" value="Genomic_DNA"/>
</dbReference>
<dbReference type="Proteomes" id="UP000181870">
    <property type="component" value="Unassembled WGS sequence"/>
</dbReference>
<evidence type="ECO:0000313" key="3">
    <source>
        <dbReference type="Proteomes" id="UP000181870"/>
    </source>
</evidence>
<proteinExistence type="predicted"/>
<name>A0A1G6GAK8_BACOV</name>
<accession>A0A1G6GAK8</accession>
<organism evidence="1 4">
    <name type="scientific">Bacteroides ovatus</name>
    <dbReference type="NCBI Taxonomy" id="28116"/>
    <lineage>
        <taxon>Bacteria</taxon>
        <taxon>Pseudomonadati</taxon>
        <taxon>Bacteroidota</taxon>
        <taxon>Bacteroidia</taxon>
        <taxon>Bacteroidales</taxon>
        <taxon>Bacteroidaceae</taxon>
        <taxon>Bacteroides</taxon>
    </lineage>
</organism>
<evidence type="ECO:0000313" key="2">
    <source>
        <dbReference type="EMBL" id="SDI43776.1"/>
    </source>
</evidence>
<dbReference type="AlphaFoldDB" id="A0A1G6GAK8"/>
<evidence type="ECO:0000313" key="1">
    <source>
        <dbReference type="EMBL" id="SDB79032.1"/>
    </source>
</evidence>
<protein>
    <submittedName>
        <fullName evidence="1">Uncharacterized protein</fullName>
    </submittedName>
</protein>
<dbReference type="EMBL" id="FMYE01000058">
    <property type="protein sequence ID" value="SDB79032.1"/>
    <property type="molecule type" value="Genomic_DNA"/>
</dbReference>
<evidence type="ECO:0000313" key="4">
    <source>
        <dbReference type="Proteomes" id="UP000183670"/>
    </source>
</evidence>
<reference evidence="3 4" key="1">
    <citation type="submission" date="2016-10" db="EMBL/GenBank/DDBJ databases">
        <authorList>
            <person name="de Groot N.N."/>
        </authorList>
    </citation>
    <scope>NUCLEOTIDE SEQUENCE [LARGE SCALE GENOMIC DNA]</scope>
    <source>
        <strain evidence="1 4">NLAE-zl-C500</strain>
        <strain evidence="2 3">NLAE-zl-C57</strain>
    </source>
</reference>
<dbReference type="Proteomes" id="UP000183670">
    <property type="component" value="Unassembled WGS sequence"/>
</dbReference>
<gene>
    <name evidence="1" type="ORF">SAMN05192581_105833</name>
    <name evidence="2" type="ORF">SAMN05192582_104538</name>
</gene>